<accession>A0A5C1YNR5</accession>
<reference evidence="3 4" key="1">
    <citation type="submission" date="2019-09" db="EMBL/GenBank/DDBJ databases">
        <title>Genome sequencing of strain KACC 21233.</title>
        <authorList>
            <person name="Heo J."/>
            <person name="Kim S.-J."/>
            <person name="Kim J.-S."/>
            <person name="Hong S.-B."/>
            <person name="Kwon S.-W."/>
        </authorList>
    </citation>
    <scope>NUCLEOTIDE SEQUENCE [LARGE SCALE GENOMIC DNA]</scope>
    <source>
        <strain evidence="3 4">KACC 21233</strain>
    </source>
</reference>
<evidence type="ECO:0000313" key="4">
    <source>
        <dbReference type="Proteomes" id="UP000324536"/>
    </source>
</evidence>
<name>A0A5C1YNR5_9PROT</name>
<evidence type="ECO:0000256" key="1">
    <source>
        <dbReference type="SAM" id="MobiDB-lite"/>
    </source>
</evidence>
<gene>
    <name evidence="3" type="ORF">FLP30_09520</name>
</gene>
<dbReference type="RefSeq" id="WP_149279620.1">
    <property type="nucleotide sequence ID" value="NZ_CP043506.1"/>
</dbReference>
<organism evidence="3 4">
    <name type="scientific">Acetobacter vaccinii</name>
    <dbReference type="NCBI Taxonomy" id="2592655"/>
    <lineage>
        <taxon>Bacteria</taxon>
        <taxon>Pseudomonadati</taxon>
        <taxon>Pseudomonadota</taxon>
        <taxon>Alphaproteobacteria</taxon>
        <taxon>Acetobacterales</taxon>
        <taxon>Acetobacteraceae</taxon>
        <taxon>Acetobacter</taxon>
    </lineage>
</organism>
<keyword evidence="2" id="KW-0732">Signal</keyword>
<evidence type="ECO:0000256" key="2">
    <source>
        <dbReference type="SAM" id="SignalP"/>
    </source>
</evidence>
<evidence type="ECO:0000313" key="3">
    <source>
        <dbReference type="EMBL" id="QEO17944.1"/>
    </source>
</evidence>
<dbReference type="AlphaFoldDB" id="A0A5C1YNR5"/>
<dbReference type="EMBL" id="CP043506">
    <property type="protein sequence ID" value="QEO17944.1"/>
    <property type="molecule type" value="Genomic_DNA"/>
</dbReference>
<keyword evidence="4" id="KW-1185">Reference proteome</keyword>
<sequence>MLRALLSLICAICIGGITHADAKPESLEELTYNLNTRFNDELDGKAFLNGRLIVRVERVSACVSAVWTRSGDVGSPLRRDLLEWNKMFNGDPSTDDQSYYLTFVYADHRSDDVVTMPLTAHPERFEDTAGVYLPSCQPQPQPQPQQHHHR</sequence>
<dbReference type="KEGG" id="acek:FLP30_09520"/>
<feature type="signal peptide" evidence="2">
    <location>
        <begin position="1"/>
        <end position="22"/>
    </location>
</feature>
<protein>
    <recommendedName>
        <fullName evidence="5">DUF2155 domain-containing protein</fullName>
    </recommendedName>
</protein>
<dbReference type="Proteomes" id="UP000324536">
    <property type="component" value="Chromosome"/>
</dbReference>
<feature type="chain" id="PRO_5022788383" description="DUF2155 domain-containing protein" evidence="2">
    <location>
        <begin position="23"/>
        <end position="150"/>
    </location>
</feature>
<evidence type="ECO:0008006" key="5">
    <source>
        <dbReference type="Google" id="ProtNLM"/>
    </source>
</evidence>
<dbReference type="OrthoDB" id="7218903at2"/>
<proteinExistence type="predicted"/>
<feature type="region of interest" description="Disordered" evidence="1">
    <location>
        <begin position="131"/>
        <end position="150"/>
    </location>
</feature>